<evidence type="ECO:0000256" key="1">
    <source>
        <dbReference type="SAM" id="MobiDB-lite"/>
    </source>
</evidence>
<reference evidence="3 4" key="1">
    <citation type="journal article" date="2011" name="PLoS Genet.">
        <title>Finished genome of the fungal wheat pathogen Mycosphaerella graminicola reveals dispensome structure, chromosome plasticity, and stealth pathogenesis.</title>
        <authorList>
            <person name="Goodwin S.B."/>
            <person name="Ben M'barek S."/>
            <person name="Dhillon B."/>
            <person name="Wittenberg A.H.J."/>
            <person name="Crane C.F."/>
            <person name="Hane J.K."/>
            <person name="Foster A.J."/>
            <person name="Van der Lee T.A.J."/>
            <person name="Grimwood J."/>
            <person name="Aerts A."/>
            <person name="Antoniw J."/>
            <person name="Bailey A."/>
            <person name="Bluhm B."/>
            <person name="Bowler J."/>
            <person name="Bristow J."/>
            <person name="van der Burgt A."/>
            <person name="Canto-Canche B."/>
            <person name="Churchill A.C.L."/>
            <person name="Conde-Ferraez L."/>
            <person name="Cools H.J."/>
            <person name="Coutinho P.M."/>
            <person name="Csukai M."/>
            <person name="Dehal P."/>
            <person name="De Wit P."/>
            <person name="Donzelli B."/>
            <person name="van de Geest H.C."/>
            <person name="van Ham R.C.H.J."/>
            <person name="Hammond-Kosack K.E."/>
            <person name="Henrissat B."/>
            <person name="Kilian A."/>
            <person name="Kobayashi A.K."/>
            <person name="Koopmann E."/>
            <person name="Kourmpetis Y."/>
            <person name="Kuzniar A."/>
            <person name="Lindquist E."/>
            <person name="Lombard V."/>
            <person name="Maliepaard C."/>
            <person name="Martins N."/>
            <person name="Mehrabi R."/>
            <person name="Nap J.P.H."/>
            <person name="Ponomarenko A."/>
            <person name="Rudd J.J."/>
            <person name="Salamov A."/>
            <person name="Schmutz J."/>
            <person name="Schouten H.J."/>
            <person name="Shapiro H."/>
            <person name="Stergiopoulos I."/>
            <person name="Torriani S.F.F."/>
            <person name="Tu H."/>
            <person name="de Vries R.P."/>
            <person name="Waalwijk C."/>
            <person name="Ware S.B."/>
            <person name="Wiebenga A."/>
            <person name="Zwiers L.-H."/>
            <person name="Oliver R.P."/>
            <person name="Grigoriev I.V."/>
            <person name="Kema G.H.J."/>
        </authorList>
    </citation>
    <scope>NUCLEOTIDE SEQUENCE [LARGE SCALE GENOMIC DNA]</scope>
    <source>
        <strain evidence="4">CBS 115943 / IPO323</strain>
    </source>
</reference>
<keyword evidence="4" id="KW-1185">Reference proteome</keyword>
<name>F9XDY7_ZYMTI</name>
<protein>
    <recommendedName>
        <fullName evidence="2">DUF6314 domain-containing protein</fullName>
    </recommendedName>
</protein>
<dbReference type="KEGG" id="ztr:MYCGRDRAFT_94071"/>
<gene>
    <name evidence="3" type="ORF">MYCGRDRAFT_94071</name>
</gene>
<evidence type="ECO:0000259" key="2">
    <source>
        <dbReference type="Pfam" id="PF19834"/>
    </source>
</evidence>
<proteinExistence type="predicted"/>
<dbReference type="HOGENOM" id="CLU_489357_0_0_1"/>
<dbReference type="InParanoid" id="F9XDY7"/>
<dbReference type="OrthoDB" id="66881at2759"/>
<dbReference type="GeneID" id="13402031"/>
<feature type="region of interest" description="Disordered" evidence="1">
    <location>
        <begin position="468"/>
        <end position="493"/>
    </location>
</feature>
<dbReference type="eggNOG" id="KOG1399">
    <property type="taxonomic scope" value="Eukaryota"/>
</dbReference>
<dbReference type="RefSeq" id="XP_003851600.1">
    <property type="nucleotide sequence ID" value="XM_003851552.1"/>
</dbReference>
<dbReference type="AlphaFoldDB" id="F9XDY7"/>
<sequence length="557" mass="62242">MAVKTPVATIFESLKGSWRLRRSLNSKLPGFPSGTFEGVATFTPREPTAHSIKGELLYAEQGELKTDNGYVLKANRKYVYRYNADEDKISAWFVKEDTKQNDGREEIDELFHDLEMSPSSSGGWAGRGEHLCSLDMYWAYYEFRVPKVVEEGSEMSVFGVSDRMSTLTSIAAHCHHLTIQIGEPPQTRRHKSGFSKLITRWKKGPSSSITRKSSTTTLQAMRPQPNPAHLVDRRLWTYLFQHFTHFKTLTLRIHGNPAWPGCTPIESTLITLRLALERAQVHTLRSLTLSPIHISGILHFRWSPFGAFVEPPSSATSARLWQSLTSLTLHLRNPTHTGALSFAQAIMATKILQDYLRSFSPTLRHFQFIWLDAEGPSPLLLDDEAGMETQRILSWPVLEEFRFGNITAPYRTLLQLRSRAPRVKVVKALRSTHRNDVVMEASLTEDAWIDVDVAEVWKRRGGADTRASSIYSREGGCGSSSGSSGMEAAKEDPGQADCPVQQSLFASEIDRKGKAVLQAIEISTGFSFLSMPALSAIPCSTVSMAVTQYTKFTSAIP</sequence>
<accession>F9XDY7</accession>
<feature type="compositionally biased region" description="Low complexity" evidence="1">
    <location>
        <begin position="206"/>
        <end position="217"/>
    </location>
</feature>
<dbReference type="EMBL" id="CM001201">
    <property type="protein sequence ID" value="EGP86576.1"/>
    <property type="molecule type" value="Genomic_DNA"/>
</dbReference>
<evidence type="ECO:0000313" key="3">
    <source>
        <dbReference type="EMBL" id="EGP86576.1"/>
    </source>
</evidence>
<evidence type="ECO:0000313" key="4">
    <source>
        <dbReference type="Proteomes" id="UP000008062"/>
    </source>
</evidence>
<dbReference type="Proteomes" id="UP000008062">
    <property type="component" value="Chromosome 6"/>
</dbReference>
<dbReference type="InterPro" id="IPR045632">
    <property type="entry name" value="DUF6314"/>
</dbReference>
<feature type="region of interest" description="Disordered" evidence="1">
    <location>
        <begin position="205"/>
        <end position="224"/>
    </location>
</feature>
<feature type="domain" description="DUF6314" evidence="2">
    <location>
        <begin position="14"/>
        <end position="147"/>
    </location>
</feature>
<dbReference type="Pfam" id="PF19834">
    <property type="entry name" value="DUF6314"/>
    <property type="match status" value="1"/>
</dbReference>
<organism evidence="3 4">
    <name type="scientific">Zymoseptoria tritici (strain CBS 115943 / IPO323)</name>
    <name type="common">Speckled leaf blotch fungus</name>
    <name type="synonym">Septoria tritici</name>
    <dbReference type="NCBI Taxonomy" id="336722"/>
    <lineage>
        <taxon>Eukaryota</taxon>
        <taxon>Fungi</taxon>
        <taxon>Dikarya</taxon>
        <taxon>Ascomycota</taxon>
        <taxon>Pezizomycotina</taxon>
        <taxon>Dothideomycetes</taxon>
        <taxon>Dothideomycetidae</taxon>
        <taxon>Mycosphaerellales</taxon>
        <taxon>Mycosphaerellaceae</taxon>
        <taxon>Zymoseptoria</taxon>
    </lineage>
</organism>